<evidence type="ECO:0000313" key="3">
    <source>
        <dbReference type="Proteomes" id="UP000256329"/>
    </source>
</evidence>
<protein>
    <submittedName>
        <fullName evidence="2">Formylmethanofuran dehydrogenase</fullName>
    </submittedName>
</protein>
<proteinExistence type="predicted"/>
<dbReference type="Gene3D" id="3.30.1330.130">
    <property type="match status" value="1"/>
</dbReference>
<dbReference type="PIRSF" id="PIRSF006578">
    <property type="entry name" value="FwdE"/>
    <property type="match status" value="1"/>
</dbReference>
<dbReference type="Proteomes" id="UP000256329">
    <property type="component" value="Unassembled WGS sequence"/>
</dbReference>
<dbReference type="OrthoDB" id="9804309at2"/>
<name>A0A3D8P2W8_9THEO</name>
<accession>A0A3D8P2W8</accession>
<dbReference type="InterPro" id="IPR053194">
    <property type="entry name" value="tRNA_methyltr_O"/>
</dbReference>
<dbReference type="AlphaFoldDB" id="A0A3D8P2W8"/>
<dbReference type="InterPro" id="IPR003814">
    <property type="entry name" value="FmdEsu_dom"/>
</dbReference>
<dbReference type="EMBL" id="QSLN01000046">
    <property type="protein sequence ID" value="RDV80181.1"/>
    <property type="molecule type" value="Genomic_DNA"/>
</dbReference>
<dbReference type="SUPFAM" id="SSF143555">
    <property type="entry name" value="FwdE-like"/>
    <property type="match status" value="1"/>
</dbReference>
<comment type="caution">
    <text evidence="2">The sequence shown here is derived from an EMBL/GenBank/DDBJ whole genome shotgun (WGS) entry which is preliminary data.</text>
</comment>
<evidence type="ECO:0000259" key="1">
    <source>
        <dbReference type="Pfam" id="PF02663"/>
    </source>
</evidence>
<keyword evidence="3" id="KW-1185">Reference proteome</keyword>
<dbReference type="PANTHER" id="PTHR39418:SF1">
    <property type="entry name" value="DEHYDROGENASE"/>
    <property type="match status" value="1"/>
</dbReference>
<reference evidence="2 3" key="1">
    <citation type="submission" date="2018-08" db="EMBL/GenBank/DDBJ databases">
        <title>Form III RuBisCO-mediated autotrophy in Thermodesulfobium bacteria.</title>
        <authorList>
            <person name="Toshchakov S.V."/>
            <person name="Kublanov I.V."/>
            <person name="Frolov E."/>
            <person name="Bonch-Osmolovskaya E.A."/>
            <person name="Tourova T.P."/>
            <person name="Chernych N.A."/>
            <person name="Lebedinsky A.V."/>
        </authorList>
    </citation>
    <scope>NUCLEOTIDE SEQUENCE [LARGE SCALE GENOMIC DNA]</scope>
    <source>
        <strain evidence="2 3">SR</strain>
    </source>
</reference>
<dbReference type="RefSeq" id="WP_115793503.1">
    <property type="nucleotide sequence ID" value="NZ_QSLN01000046.1"/>
</dbReference>
<feature type="domain" description="Formylmethanofuran dehydrogenase subunit E" evidence="1">
    <location>
        <begin position="13"/>
        <end position="154"/>
    </location>
</feature>
<organism evidence="2 3">
    <name type="scientific">Ammonifex thiophilus</name>
    <dbReference type="NCBI Taxonomy" id="444093"/>
    <lineage>
        <taxon>Bacteria</taxon>
        <taxon>Bacillati</taxon>
        <taxon>Bacillota</taxon>
        <taxon>Clostridia</taxon>
        <taxon>Thermoanaerobacterales</taxon>
        <taxon>Thermoanaerobacteraceae</taxon>
        <taxon>Ammonifex</taxon>
    </lineage>
</organism>
<gene>
    <name evidence="2" type="ORF">DXX99_10970</name>
</gene>
<dbReference type="InterPro" id="IPR026328">
    <property type="entry name" value="FmdE"/>
</dbReference>
<dbReference type="Pfam" id="PF02663">
    <property type="entry name" value="FmdE"/>
    <property type="match status" value="1"/>
</dbReference>
<evidence type="ECO:0000313" key="2">
    <source>
        <dbReference type="EMBL" id="RDV80181.1"/>
    </source>
</evidence>
<sequence>MEAKSDWKRVVEFHGHACPGLAIGYRVAKAALRELSGRRAEDEELVAIVENDACGVDAIQVLTGCTIGKGNLIYRDYGKHVFTFGCRRTGKALRISVKGSVWQRRDPEEEAEYRRLRAKVFGGEATEEEKARFYSFQQRKTEEILSLPEEELFNMQWVDMELPPRARIFNSVTCAFCGEPVAEVRARIREGKPACIPCSLEYSRGW</sequence>
<dbReference type="PANTHER" id="PTHR39418">
    <property type="entry name" value="DEHYDROGENASE-RELATED"/>
    <property type="match status" value="1"/>
</dbReference>